<dbReference type="PANTHER" id="PTHR35125">
    <property type="entry name" value="NEURON NAVIGATOR 1-LIKE-RELATED"/>
    <property type="match status" value="1"/>
</dbReference>
<dbReference type="EMBL" id="JAYMYS010000005">
    <property type="protein sequence ID" value="KAK7391336.1"/>
    <property type="molecule type" value="Genomic_DNA"/>
</dbReference>
<dbReference type="Proteomes" id="UP001386955">
    <property type="component" value="Unassembled WGS sequence"/>
</dbReference>
<name>A0AAN9S968_PSOTE</name>
<evidence type="ECO:0000313" key="3">
    <source>
        <dbReference type="EMBL" id="KAK7391336.1"/>
    </source>
</evidence>
<gene>
    <name evidence="3" type="ORF">VNO78_19750</name>
</gene>
<proteinExistence type="predicted"/>
<keyword evidence="4" id="KW-1185">Reference proteome</keyword>
<feature type="region of interest" description="Disordered" evidence="1">
    <location>
        <begin position="86"/>
        <end position="146"/>
    </location>
</feature>
<accession>A0AAN9S968</accession>
<dbReference type="PANTHER" id="PTHR35125:SF2">
    <property type="entry name" value="PROTEIN PATRONUS 2-LIKE"/>
    <property type="match status" value="1"/>
</dbReference>
<evidence type="ECO:0000256" key="1">
    <source>
        <dbReference type="SAM" id="MobiDB-lite"/>
    </source>
</evidence>
<dbReference type="AlphaFoldDB" id="A0AAN9S968"/>
<sequence length="276" mass="29657">MSFIFSLHSVALFWLHSTEHLYPGITGSICIRFKNIINAGAGGGTVSAKTDLKGQRKARAGARKPLGDLSNAGNLTNQFDGKKALAGSLHTGKPSVGQAPKLPTSNNLESDKKIASKASGKSLTGSRKALSDISNSGKPQVPGIKNKKTLKPSLLVEESLSPSAIAEEQMLHNHKKCIKSQSETIDMHQFFKTVGLDDEDHMLIASELPAITKLKSRSAYLDLELVPECFPEVQSLSALLGSPVHNKTPGLSSYCTIWDDSAINFKLIETPKLPKT</sequence>
<keyword evidence="2" id="KW-0732">Signal</keyword>
<comment type="caution">
    <text evidence="3">The sequence shown here is derived from an EMBL/GenBank/DDBJ whole genome shotgun (WGS) entry which is preliminary data.</text>
</comment>
<feature type="signal peptide" evidence="2">
    <location>
        <begin position="1"/>
        <end position="20"/>
    </location>
</feature>
<dbReference type="InterPro" id="IPR039326">
    <property type="entry name" value="Patronus"/>
</dbReference>
<reference evidence="3 4" key="1">
    <citation type="submission" date="2024-01" db="EMBL/GenBank/DDBJ databases">
        <title>The genomes of 5 underutilized Papilionoideae crops provide insights into root nodulation and disease resistanc.</title>
        <authorList>
            <person name="Jiang F."/>
        </authorList>
    </citation>
    <scope>NUCLEOTIDE SEQUENCE [LARGE SCALE GENOMIC DNA]</scope>
    <source>
        <strain evidence="3">DUOXIRENSHENG_FW03</strain>
        <tissue evidence="3">Leaves</tissue>
    </source>
</reference>
<feature type="region of interest" description="Disordered" evidence="1">
    <location>
        <begin position="55"/>
        <end position="74"/>
    </location>
</feature>
<evidence type="ECO:0000256" key="2">
    <source>
        <dbReference type="SAM" id="SignalP"/>
    </source>
</evidence>
<dbReference type="GO" id="GO:0007346">
    <property type="term" value="P:regulation of mitotic cell cycle"/>
    <property type="evidence" value="ECO:0007669"/>
    <property type="project" value="InterPro"/>
</dbReference>
<feature type="chain" id="PRO_5042829929" evidence="2">
    <location>
        <begin position="21"/>
        <end position="276"/>
    </location>
</feature>
<protein>
    <submittedName>
        <fullName evidence="3">Uncharacterized protein</fullName>
    </submittedName>
</protein>
<evidence type="ECO:0000313" key="4">
    <source>
        <dbReference type="Proteomes" id="UP001386955"/>
    </source>
</evidence>
<organism evidence="3 4">
    <name type="scientific">Psophocarpus tetragonolobus</name>
    <name type="common">Winged bean</name>
    <name type="synonym">Dolichos tetragonolobus</name>
    <dbReference type="NCBI Taxonomy" id="3891"/>
    <lineage>
        <taxon>Eukaryota</taxon>
        <taxon>Viridiplantae</taxon>
        <taxon>Streptophyta</taxon>
        <taxon>Embryophyta</taxon>
        <taxon>Tracheophyta</taxon>
        <taxon>Spermatophyta</taxon>
        <taxon>Magnoliopsida</taxon>
        <taxon>eudicotyledons</taxon>
        <taxon>Gunneridae</taxon>
        <taxon>Pentapetalae</taxon>
        <taxon>rosids</taxon>
        <taxon>fabids</taxon>
        <taxon>Fabales</taxon>
        <taxon>Fabaceae</taxon>
        <taxon>Papilionoideae</taxon>
        <taxon>50 kb inversion clade</taxon>
        <taxon>NPAAA clade</taxon>
        <taxon>indigoferoid/millettioid clade</taxon>
        <taxon>Phaseoleae</taxon>
        <taxon>Psophocarpus</taxon>
    </lineage>
</organism>